<dbReference type="PANTHER" id="PTHR46796">
    <property type="entry name" value="HTH-TYPE TRANSCRIPTIONAL ACTIVATOR RHAS-RELATED"/>
    <property type="match status" value="1"/>
</dbReference>
<gene>
    <name evidence="6" type="ORF">DEJ50_14325</name>
</gene>
<evidence type="ECO:0000256" key="4">
    <source>
        <dbReference type="SAM" id="MobiDB-lite"/>
    </source>
</evidence>
<dbReference type="PROSITE" id="PS01124">
    <property type="entry name" value="HTH_ARAC_FAMILY_2"/>
    <property type="match status" value="1"/>
</dbReference>
<evidence type="ECO:0000313" key="6">
    <source>
        <dbReference type="EMBL" id="QES48822.1"/>
    </source>
</evidence>
<dbReference type="PRINTS" id="PR00032">
    <property type="entry name" value="HTHARAC"/>
</dbReference>
<dbReference type="Gene3D" id="1.10.10.60">
    <property type="entry name" value="Homeodomain-like"/>
    <property type="match status" value="1"/>
</dbReference>
<protein>
    <submittedName>
        <fullName evidence="6">AraC family transcriptional regulator</fullName>
    </submittedName>
</protein>
<reference evidence="6 7" key="1">
    <citation type="submission" date="2018-05" db="EMBL/GenBank/DDBJ databases">
        <title>Streptomyces venezuelae.</title>
        <authorList>
            <person name="Kim W."/>
            <person name="Lee N."/>
            <person name="Cho B.-K."/>
        </authorList>
    </citation>
    <scope>NUCLEOTIDE SEQUENCE [LARGE SCALE GENOMIC DNA]</scope>
    <source>
        <strain evidence="6 7">ATCC 21782</strain>
    </source>
</reference>
<organism evidence="6 7">
    <name type="scientific">Streptomyces venezuelae</name>
    <dbReference type="NCBI Taxonomy" id="54571"/>
    <lineage>
        <taxon>Bacteria</taxon>
        <taxon>Bacillati</taxon>
        <taxon>Actinomycetota</taxon>
        <taxon>Actinomycetes</taxon>
        <taxon>Kitasatosporales</taxon>
        <taxon>Streptomycetaceae</taxon>
        <taxon>Streptomyces</taxon>
    </lineage>
</organism>
<name>A0A5P2D0Z9_STRVZ</name>
<dbReference type="OrthoDB" id="9799345at2"/>
<dbReference type="InterPro" id="IPR020449">
    <property type="entry name" value="Tscrpt_reg_AraC-type_HTH"/>
</dbReference>
<evidence type="ECO:0000256" key="3">
    <source>
        <dbReference type="ARBA" id="ARBA00023163"/>
    </source>
</evidence>
<dbReference type="PANTHER" id="PTHR46796:SF6">
    <property type="entry name" value="ARAC SUBFAMILY"/>
    <property type="match status" value="1"/>
</dbReference>
<evidence type="ECO:0000256" key="1">
    <source>
        <dbReference type="ARBA" id="ARBA00023015"/>
    </source>
</evidence>
<dbReference type="InterPro" id="IPR018060">
    <property type="entry name" value="HTH_AraC"/>
</dbReference>
<dbReference type="SMART" id="SM00342">
    <property type="entry name" value="HTH_ARAC"/>
    <property type="match status" value="1"/>
</dbReference>
<dbReference type="GO" id="GO:0003700">
    <property type="term" value="F:DNA-binding transcription factor activity"/>
    <property type="evidence" value="ECO:0007669"/>
    <property type="project" value="InterPro"/>
</dbReference>
<dbReference type="SUPFAM" id="SSF46689">
    <property type="entry name" value="Homeodomain-like"/>
    <property type="match status" value="1"/>
</dbReference>
<accession>A0A5P2D0Z9</accession>
<evidence type="ECO:0000259" key="5">
    <source>
        <dbReference type="PROSITE" id="PS01124"/>
    </source>
</evidence>
<dbReference type="EMBL" id="CP029190">
    <property type="protein sequence ID" value="QES48822.1"/>
    <property type="molecule type" value="Genomic_DNA"/>
</dbReference>
<dbReference type="Pfam" id="PF14525">
    <property type="entry name" value="AraC_binding_2"/>
    <property type="match status" value="1"/>
</dbReference>
<evidence type="ECO:0000256" key="2">
    <source>
        <dbReference type="ARBA" id="ARBA00023125"/>
    </source>
</evidence>
<keyword evidence="2" id="KW-0238">DNA-binding</keyword>
<feature type="domain" description="HTH araC/xylS-type" evidence="5">
    <location>
        <begin position="217"/>
        <end position="332"/>
    </location>
</feature>
<dbReference type="InterPro" id="IPR035418">
    <property type="entry name" value="AraC-bd_2"/>
</dbReference>
<dbReference type="Proteomes" id="UP000325211">
    <property type="component" value="Chromosome"/>
</dbReference>
<dbReference type="InterPro" id="IPR009057">
    <property type="entry name" value="Homeodomain-like_sf"/>
</dbReference>
<sequence length="357" mass="39174">MWVDLSTVDVPMADRFEWFNEVVATELMPTALSTDRTASFRAEVAALDLGAVQVSKFAYSPLRSRRTPALIRRSDPEQYQLALVTSGSEWITQRGNGAQLTAGDLVFWNSSHPWEAGVPEAEGQVEAIVLQLPRSAMPLRVERLDRLLARRIPARTGMAAILARFLTSLHDEGPDCAPQDLARLAGVTTDLVAACLAEHLDTPDELPAETRTRALRARIDRFIEHNLGDPELTPRAIAAHHAVSLRTLYSLYEGPGGPGDSGDPGDPRTERGIATVIRRRRLDRAHQDLAAPELRRHTVQSIAARRGFSSATAFSRAFREAYGLTPTQHRHQALANPPARKGGPARTLRTPRPPAAP</sequence>
<dbReference type="Pfam" id="PF12833">
    <property type="entry name" value="HTH_18"/>
    <property type="match status" value="1"/>
</dbReference>
<dbReference type="InterPro" id="IPR018062">
    <property type="entry name" value="HTH_AraC-typ_CS"/>
</dbReference>
<evidence type="ECO:0000313" key="7">
    <source>
        <dbReference type="Proteomes" id="UP000325211"/>
    </source>
</evidence>
<dbReference type="InterPro" id="IPR050204">
    <property type="entry name" value="AraC_XylS_family_regulators"/>
</dbReference>
<proteinExistence type="predicted"/>
<dbReference type="AlphaFoldDB" id="A0A5P2D0Z9"/>
<dbReference type="GO" id="GO:0043565">
    <property type="term" value="F:sequence-specific DNA binding"/>
    <property type="evidence" value="ECO:0007669"/>
    <property type="project" value="InterPro"/>
</dbReference>
<feature type="region of interest" description="Disordered" evidence="4">
    <location>
        <begin position="326"/>
        <end position="357"/>
    </location>
</feature>
<keyword evidence="3" id="KW-0804">Transcription</keyword>
<keyword evidence="1" id="KW-0805">Transcription regulation</keyword>
<dbReference type="PROSITE" id="PS00041">
    <property type="entry name" value="HTH_ARAC_FAMILY_1"/>
    <property type="match status" value="1"/>
</dbReference>